<keyword evidence="2" id="KW-1015">Disulfide bond</keyword>
<feature type="domain" description="Bifunctional inhibitor/plant lipid transfer protein/seed storage helical" evidence="4">
    <location>
        <begin position="10"/>
        <end position="95"/>
    </location>
</feature>
<dbReference type="InterPro" id="IPR036312">
    <property type="entry name" value="Bifun_inhib/LTP/seed_sf"/>
</dbReference>
<accession>A0A9Q0GK56</accession>
<dbReference type="SUPFAM" id="SSF47699">
    <property type="entry name" value="Bifunctional inhibitor/lipid-transfer protein/seed storage 2S albumin"/>
    <property type="match status" value="1"/>
</dbReference>
<evidence type="ECO:0000259" key="4">
    <source>
        <dbReference type="SMART" id="SM00499"/>
    </source>
</evidence>
<comment type="caution">
    <text evidence="5">The sequence shown here is derived from an EMBL/GenBank/DDBJ whole genome shotgun (WGS) entry which is preliminary data.</text>
</comment>
<dbReference type="InterPro" id="IPR016140">
    <property type="entry name" value="Bifunc_inhib/LTP/seed_store"/>
</dbReference>
<dbReference type="PANTHER" id="PTHR33076">
    <property type="entry name" value="NON-SPECIFIC LIPID-TRANSFER PROTEIN 2-RELATED"/>
    <property type="match status" value="1"/>
</dbReference>
<proteinExistence type="inferred from homology"/>
<reference evidence="5" key="1">
    <citation type="submission" date="2022-02" db="EMBL/GenBank/DDBJ databases">
        <authorList>
            <person name="Henning P.M."/>
            <person name="McCubbin A.G."/>
            <person name="Shore J.S."/>
        </authorList>
    </citation>
    <scope>NUCLEOTIDE SEQUENCE</scope>
    <source>
        <strain evidence="5">F60SS</strain>
        <tissue evidence="5">Leaves</tissue>
    </source>
</reference>
<evidence type="ECO:0000256" key="3">
    <source>
        <dbReference type="RuleBase" id="RU000628"/>
    </source>
</evidence>
<evidence type="ECO:0000256" key="1">
    <source>
        <dbReference type="ARBA" id="ARBA00009748"/>
    </source>
</evidence>
<sequence>MVQPSKAITCQQVDTSLLPCISYLENGGTPSNECCNGVRNIKQITPTTPDRRDACECIKQAASRYQSAIKADAASQLPKLCAVDIGVPITPNIDCNQGGKVTLGRVVGMEGKLRSGGSAGLRRDGWFVGKVGCGNFGIDG</sequence>
<comment type="similarity">
    <text evidence="1 3">Belongs to the plant LTP family.</text>
</comment>
<dbReference type="OrthoDB" id="649864at2759"/>
<organism evidence="5 6">
    <name type="scientific">Turnera subulata</name>
    <dbReference type="NCBI Taxonomy" id="218843"/>
    <lineage>
        <taxon>Eukaryota</taxon>
        <taxon>Viridiplantae</taxon>
        <taxon>Streptophyta</taxon>
        <taxon>Embryophyta</taxon>
        <taxon>Tracheophyta</taxon>
        <taxon>Spermatophyta</taxon>
        <taxon>Magnoliopsida</taxon>
        <taxon>eudicotyledons</taxon>
        <taxon>Gunneridae</taxon>
        <taxon>Pentapetalae</taxon>
        <taxon>rosids</taxon>
        <taxon>fabids</taxon>
        <taxon>Malpighiales</taxon>
        <taxon>Passifloraceae</taxon>
        <taxon>Turnera</taxon>
    </lineage>
</organism>
<dbReference type="AlphaFoldDB" id="A0A9Q0GK56"/>
<protein>
    <recommendedName>
        <fullName evidence="3">Non-specific lipid-transfer protein</fullName>
    </recommendedName>
</protein>
<dbReference type="EMBL" id="JAKUCV010000012">
    <property type="protein sequence ID" value="KAJ4851590.1"/>
    <property type="molecule type" value="Genomic_DNA"/>
</dbReference>
<dbReference type="GO" id="GO:0008289">
    <property type="term" value="F:lipid binding"/>
    <property type="evidence" value="ECO:0007669"/>
    <property type="project" value="UniProtKB-KW"/>
</dbReference>
<reference evidence="5" key="2">
    <citation type="journal article" date="2023" name="Plants (Basel)">
        <title>Annotation of the Turnera subulata (Passifloraceae) Draft Genome Reveals the S-Locus Evolved after the Divergence of Turneroideae from Passifloroideae in a Stepwise Manner.</title>
        <authorList>
            <person name="Henning P.M."/>
            <person name="Roalson E.H."/>
            <person name="Mir W."/>
            <person name="McCubbin A.G."/>
            <person name="Shore J.S."/>
        </authorList>
    </citation>
    <scope>NUCLEOTIDE SEQUENCE</scope>
    <source>
        <tissue evidence="5">Leaves</tissue>
    </source>
</reference>
<evidence type="ECO:0000313" key="6">
    <source>
        <dbReference type="Proteomes" id="UP001141552"/>
    </source>
</evidence>
<dbReference type="Proteomes" id="UP001141552">
    <property type="component" value="Unassembled WGS sequence"/>
</dbReference>
<evidence type="ECO:0000256" key="2">
    <source>
        <dbReference type="ARBA" id="ARBA00023157"/>
    </source>
</evidence>
<dbReference type="Gene3D" id="1.10.110.10">
    <property type="entry name" value="Plant lipid-transfer and hydrophobic proteins"/>
    <property type="match status" value="1"/>
</dbReference>
<dbReference type="SMART" id="SM00499">
    <property type="entry name" value="AAI"/>
    <property type="match status" value="1"/>
</dbReference>
<dbReference type="InterPro" id="IPR000528">
    <property type="entry name" value="Plant_nsLTP"/>
</dbReference>
<dbReference type="CDD" id="cd01960">
    <property type="entry name" value="nsLTP1"/>
    <property type="match status" value="1"/>
</dbReference>
<gene>
    <name evidence="5" type="ORF">Tsubulata_024720</name>
</gene>
<dbReference type="Pfam" id="PF00234">
    <property type="entry name" value="Tryp_alpha_amyl"/>
    <property type="match status" value="1"/>
</dbReference>
<dbReference type="GO" id="GO:0006869">
    <property type="term" value="P:lipid transport"/>
    <property type="evidence" value="ECO:0007669"/>
    <property type="project" value="InterPro"/>
</dbReference>
<comment type="function">
    <text evidence="3">Plant non-specific lipid-transfer proteins transfer phospholipids as well as galactolipids across membranes. May play a role in wax or cutin deposition in the cell walls of expanding epidermal cells and certain secretory tissues.</text>
</comment>
<keyword evidence="6" id="KW-1185">Reference proteome</keyword>
<keyword evidence="3" id="KW-0813">Transport</keyword>
<evidence type="ECO:0000313" key="5">
    <source>
        <dbReference type="EMBL" id="KAJ4851590.1"/>
    </source>
</evidence>
<keyword evidence="3" id="KW-0446">Lipid-binding</keyword>
<dbReference type="PRINTS" id="PR00382">
    <property type="entry name" value="LIPIDTRNSFER"/>
</dbReference>
<name>A0A9Q0GK56_9ROSI</name>